<reference evidence="2 3" key="2">
    <citation type="journal article" date="2003" name="Nature">
        <title>The DNA sequence and analysis of human chromosome 6.</title>
        <authorList>
            <person name="Mungall A.J."/>
            <person name="Palmer S.A."/>
            <person name="Sims S.K."/>
            <person name="Edwards C.A."/>
            <person name="Ashurst J.L."/>
            <person name="Wilming L."/>
            <person name="Jones M.C."/>
            <person name="Horton R."/>
            <person name="Hunt S.E."/>
            <person name="Scott C.E."/>
            <person name="Gilbert J.G."/>
            <person name="Clamp M.E."/>
            <person name="Bethel G."/>
            <person name="Milne S."/>
            <person name="Ainscough R."/>
            <person name="Almeida J.P."/>
            <person name="Ambrose K.D."/>
            <person name="Andrews T.D."/>
            <person name="Ashwell R.I."/>
            <person name="Babbage A.K."/>
            <person name="Bagguley C.L."/>
            <person name="Bailey J."/>
            <person name="Banerjee R."/>
            <person name="Barker D.J."/>
            <person name="Barlow K.F."/>
            <person name="Bates K."/>
            <person name="Beare D.M."/>
            <person name="Beasley H."/>
            <person name="Beasley O."/>
            <person name="Bird C.P."/>
            <person name="Blakey S."/>
            <person name="Bray-Allen S."/>
            <person name="Brook J."/>
            <person name="Brown A.J."/>
            <person name="Brown J.Y."/>
            <person name="Burford D.C."/>
            <person name="Burrill W."/>
            <person name="Burton J."/>
            <person name="Carder C."/>
            <person name="Carter N.P."/>
            <person name="Chapman J.C."/>
            <person name="Clark S.Y."/>
            <person name="Clark G."/>
            <person name="Clee C.M."/>
            <person name="Clegg S."/>
            <person name="Cobley V."/>
            <person name="Collier R.E."/>
            <person name="Collins J.E."/>
            <person name="Colman L.K."/>
            <person name="Corby N.R."/>
            <person name="Coville G.J."/>
            <person name="Culley K.M."/>
            <person name="Dhami P."/>
            <person name="Davies J."/>
            <person name="Dunn M."/>
            <person name="Earthrowl M.E."/>
            <person name="Ellington A.E."/>
            <person name="Evans K.A."/>
            <person name="Faulkner L."/>
            <person name="Francis M.D."/>
            <person name="Frankish A."/>
            <person name="Frankland J."/>
            <person name="French L."/>
            <person name="Garner P."/>
            <person name="Garnett J."/>
            <person name="Ghori M.J."/>
            <person name="Gilby L.M."/>
            <person name="Gillson C.J."/>
            <person name="Glithero R.J."/>
            <person name="Grafham D.V."/>
            <person name="Grant M."/>
            <person name="Gribble S."/>
            <person name="Griffiths C."/>
            <person name="Griffiths M."/>
            <person name="Hall R."/>
            <person name="Halls K.S."/>
            <person name="Hammond S."/>
            <person name="Harley J.L."/>
            <person name="Hart E.A."/>
            <person name="Heath P.D."/>
            <person name="Heathcott R."/>
            <person name="Holmes S.J."/>
            <person name="Howden P.J."/>
            <person name="Howe K.L."/>
            <person name="Howell G.R."/>
            <person name="Huckle E."/>
            <person name="Humphray S.J."/>
            <person name="Humphries M.D."/>
            <person name="Hunt A.R."/>
            <person name="Johnson C.M."/>
            <person name="Joy A.A."/>
            <person name="Kay M."/>
            <person name="Keenan S.J."/>
            <person name="Kimberley A.M."/>
            <person name="King A."/>
            <person name="Laird G.K."/>
            <person name="Langford C."/>
            <person name="Lawlor S."/>
            <person name="Leongamornlert D.A."/>
            <person name="Leversha M."/>
            <person name="Lloyd C.R."/>
            <person name="Lloyd D.M."/>
            <person name="Loveland J.E."/>
            <person name="Lovell J."/>
            <person name="Martin S."/>
            <person name="Mashreghi-Mohammadi M."/>
            <person name="Maslen G.L."/>
            <person name="Matthews L."/>
            <person name="McCann O.T."/>
            <person name="McLaren S.J."/>
            <person name="McLay K."/>
            <person name="McMurray A."/>
            <person name="Moore M.J."/>
            <person name="Mullikin J.C."/>
            <person name="Niblett D."/>
            <person name="Nickerson T."/>
            <person name="Novik K.L."/>
            <person name="Oliver K."/>
            <person name="Overton-Larty E.K."/>
            <person name="Parker A."/>
            <person name="Patel R."/>
            <person name="Pearce A.V."/>
            <person name="Peck A.I."/>
            <person name="Phillimore B."/>
            <person name="Phillips S."/>
            <person name="Plumb R.W."/>
            <person name="Porter K.M."/>
            <person name="Ramsey Y."/>
            <person name="Ranby S.A."/>
            <person name="Rice C.M."/>
            <person name="Ross M.T."/>
            <person name="Searle S.M."/>
            <person name="Sehra H.K."/>
            <person name="Sheridan E."/>
            <person name="Skuce C.D."/>
            <person name="Smith S."/>
            <person name="Smith M."/>
            <person name="Spraggon L."/>
            <person name="Squares S.L."/>
            <person name="Steward C.A."/>
            <person name="Sycamore N."/>
            <person name="Tamlyn-Hall G."/>
            <person name="Tester J."/>
            <person name="Theaker A.J."/>
            <person name="Thomas D.W."/>
            <person name="Thorpe A."/>
            <person name="Tracey A."/>
            <person name="Tromans A."/>
            <person name="Tubby B."/>
            <person name="Wall M."/>
            <person name="Wallis J.M."/>
            <person name="West A.P."/>
            <person name="White S.S."/>
            <person name="Whitehead S.L."/>
            <person name="Whittaker H."/>
            <person name="Wild A."/>
            <person name="Willey D.J."/>
            <person name="Wilmer T.E."/>
            <person name="Wood J.M."/>
            <person name="Wray P.W."/>
            <person name="Wyatt J.C."/>
            <person name="Young L."/>
            <person name="Younger R.M."/>
            <person name="Bentley D.R."/>
            <person name="Coulson A."/>
            <person name="Durbin R."/>
            <person name="Hubbard T."/>
            <person name="Sulston J.E."/>
            <person name="Dunham I."/>
            <person name="Rogers J."/>
            <person name="Beck S."/>
        </authorList>
    </citation>
    <scope>NUCLEOTIDE SEQUENCE [LARGE SCALE GENOMIC DNA]</scope>
</reference>
<dbReference type="BioMuta" id="ENSG00000124593"/>
<proteinExistence type="predicted"/>
<feature type="region of interest" description="Disordered" evidence="1">
    <location>
        <begin position="1"/>
        <end position="42"/>
    </location>
</feature>
<dbReference type="RNAct" id="F8WDY8">
    <property type="molecule type" value="protein"/>
</dbReference>
<dbReference type="GeneCards" id="ENSG00000124593"/>
<evidence type="ECO:0000313" key="2">
    <source>
        <dbReference type="Ensembl" id="ENSP00000389023.1"/>
    </source>
</evidence>
<reference evidence="2" key="4">
    <citation type="submission" date="2025-08" db="UniProtKB">
        <authorList>
            <consortium name="Ensembl"/>
        </authorList>
    </citation>
    <scope>IDENTIFICATION</scope>
</reference>
<dbReference type="EMBL" id="AL365205">
    <property type="status" value="NOT_ANNOTATED_CDS"/>
    <property type="molecule type" value="Genomic_DNA"/>
</dbReference>
<dbReference type="HOGENOM" id="CLU_2757119_0_0_1"/>
<keyword evidence="3" id="KW-1185">Reference proteome</keyword>
<dbReference type="Bgee" id="ENSG00000124593">
    <property type="expression patterns" value="Expressed in spleen and 94 other cell types or tissues"/>
</dbReference>
<sequence>MSVQNSGWPHQEDSPKPQDPGPPANSDSDSGHLPGEDPEDTHAQEFLSLHLLRTWGFDFKLIHMSIHYLS</sequence>
<dbReference type="SMR" id="F8WDY8"/>
<dbReference type="VEuPathDB" id="HostDB:ENSG00000124593"/>
<evidence type="ECO:0000256" key="1">
    <source>
        <dbReference type="SAM" id="MobiDB-lite"/>
    </source>
</evidence>
<dbReference type="Ensembl" id="ENST00000456057.5">
    <property type="protein sequence ID" value="ENSP00000389023.1"/>
    <property type="gene ID" value="ENSG00000124593.16"/>
</dbReference>
<reference evidence="2" key="5">
    <citation type="submission" date="2025-09" db="UniProtKB">
        <authorList>
            <consortium name="Ensembl"/>
        </authorList>
    </citation>
    <scope>IDENTIFICATION</scope>
</reference>
<dbReference type="OpenTargets" id="ENSG00000124593"/>
<evidence type="ECO:0000313" key="3">
    <source>
        <dbReference type="Proteomes" id="UP000005640"/>
    </source>
</evidence>
<organism evidence="2 3">
    <name type="scientific">Homo sapiens</name>
    <name type="common">Human</name>
    <dbReference type="NCBI Taxonomy" id="9606"/>
    <lineage>
        <taxon>Eukaryota</taxon>
        <taxon>Metazoa</taxon>
        <taxon>Chordata</taxon>
        <taxon>Craniata</taxon>
        <taxon>Vertebrata</taxon>
        <taxon>Euteleostomi</taxon>
        <taxon>Mammalia</taxon>
        <taxon>Eutheria</taxon>
        <taxon>Euarchontoglires</taxon>
        <taxon>Primates</taxon>
        <taxon>Haplorrhini</taxon>
        <taxon>Catarrhini</taxon>
        <taxon>Hominidae</taxon>
        <taxon>Homo</taxon>
    </lineage>
</organism>
<dbReference type="UCSC" id="uc003ord.3">
    <property type="organism name" value="human"/>
</dbReference>
<name>F8WDY8_HUMAN</name>
<dbReference type="AlphaFoldDB" id="F8WDY8"/>
<protein>
    <submittedName>
        <fullName evidence="2">Uncharacterized protein</fullName>
    </submittedName>
</protein>
<reference evidence="2 3" key="1">
    <citation type="journal article" date="2001" name="Nature">
        <title>Initial sequencing and analysis of the human genome.</title>
        <authorList>
            <consortium name="International Human Genome Sequencing Consortium"/>
            <person name="Lander E.S."/>
            <person name="Linton L.M."/>
            <person name="Birren B."/>
            <person name="Nusbaum C."/>
            <person name="Zody M.C."/>
            <person name="Baldwin J."/>
            <person name="Devon K."/>
            <person name="Dewar K."/>
            <person name="Doyle M."/>
            <person name="FitzHugh W."/>
            <person name="Funke R."/>
            <person name="Gage D."/>
            <person name="Harris K."/>
            <person name="Heaford A."/>
            <person name="Howland J."/>
            <person name="Kann L."/>
            <person name="Lehoczky J."/>
            <person name="LeVine R."/>
            <person name="McEwan P."/>
            <person name="McKernan K."/>
            <person name="Meldrim J."/>
            <person name="Mesirov J.P."/>
            <person name="Miranda C."/>
            <person name="Morris W."/>
            <person name="Naylor J."/>
            <person name="Raymond C."/>
            <person name="Rosetti M."/>
            <person name="Santos R."/>
            <person name="Sheridan A."/>
            <person name="Sougnez C."/>
            <person name="Stange-Thomann N."/>
            <person name="Stojanovic N."/>
            <person name="Subramanian A."/>
            <person name="Wyman D."/>
            <person name="Rogers J."/>
            <person name="Sulston J."/>
            <person name="Ainscough R."/>
            <person name="Beck S."/>
            <person name="Bentley D."/>
            <person name="Burton J."/>
            <person name="Clee C."/>
            <person name="Carter N."/>
            <person name="Coulson A."/>
            <person name="Deadman R."/>
            <person name="Deloukas P."/>
            <person name="Dunham A."/>
            <person name="Dunham I."/>
            <person name="Durbin R."/>
            <person name="French L."/>
            <person name="Grafham D."/>
            <person name="Gregory S."/>
            <person name="Hubbard T."/>
            <person name="Humphray S."/>
            <person name="Hunt A."/>
            <person name="Jones M."/>
            <person name="Lloyd C."/>
            <person name="McMurray A."/>
            <person name="Matthews L."/>
            <person name="Mercer S."/>
            <person name="Milne S."/>
            <person name="Mullikin J.C."/>
            <person name="Mungall A."/>
            <person name="Plumb R."/>
            <person name="Ross M."/>
            <person name="Shownkeen R."/>
            <person name="Sims S."/>
            <person name="Waterston R.H."/>
            <person name="Wilson R.K."/>
            <person name="Hillier L.W."/>
            <person name="McPherson J.D."/>
            <person name="Marra M.A."/>
            <person name="Mardis E.R."/>
            <person name="Fulton L.A."/>
            <person name="Chinwalla A.T."/>
            <person name="Pepin K.H."/>
            <person name="Gish W.R."/>
            <person name="Chissoe S.L."/>
            <person name="Wendl M.C."/>
            <person name="Delehaunty K.D."/>
            <person name="Miner T.L."/>
            <person name="Delehaunty A."/>
            <person name="Kramer J.B."/>
            <person name="Cook L.L."/>
            <person name="Fulton R.S."/>
            <person name="Johnson D.L."/>
            <person name="Minx P.J."/>
            <person name="Clifton S.W."/>
            <person name="Hawkins T."/>
            <person name="Branscomb E."/>
            <person name="Predki P."/>
            <person name="Richardson P."/>
            <person name="Wenning S."/>
            <person name="Slezak T."/>
            <person name="Doggett N."/>
            <person name="Cheng J.F."/>
            <person name="Olsen A."/>
            <person name="Lucas S."/>
            <person name="Elkin C."/>
            <person name="Uberbacher E."/>
            <person name="Frazier M."/>
            <person name="Gibbs R.A."/>
            <person name="Muzny D.M."/>
            <person name="Scherer S.E."/>
            <person name="Bouck J.B."/>
            <person name="Sodergren E.J."/>
            <person name="Worley K.C."/>
            <person name="Rives C.M."/>
            <person name="Gorrell J.H."/>
            <person name="Metzker M.L."/>
            <person name="Naylor S.L."/>
            <person name="Kucherlapati R.S."/>
            <person name="Nelson D.L."/>
            <person name="Weinstock G.M."/>
            <person name="Sakaki Y."/>
            <person name="Fujiyama A."/>
            <person name="Hattori M."/>
            <person name="Yada T."/>
            <person name="Toyoda A."/>
            <person name="Itoh T."/>
            <person name="Kawagoe C."/>
            <person name="Watanabe H."/>
            <person name="Totoki Y."/>
            <person name="Taylor T."/>
            <person name="Weissenbach J."/>
            <person name="Heilig R."/>
            <person name="Saurin W."/>
            <person name="Artiguenave F."/>
            <person name="Brottier P."/>
            <person name="Bruls T."/>
            <person name="Pelletier E."/>
            <person name="Robert C."/>
            <person name="Wincker P."/>
            <person name="Smith D.R."/>
            <person name="Doucette-Stamm L."/>
            <person name="Rubenfield M."/>
            <person name="Weinstock K."/>
            <person name="Lee H.M."/>
            <person name="Dubois J."/>
            <person name="Rosenthal A."/>
            <person name="Platzer M."/>
            <person name="Nyakatura G."/>
            <person name="Taudien S."/>
            <person name="Rump A."/>
            <person name="Yang H."/>
            <person name="Yu J."/>
            <person name="Wang J."/>
            <person name="Huang G."/>
            <person name="Gu J."/>
            <person name="Hood L."/>
            <person name="Rowen L."/>
            <person name="Madan A."/>
            <person name="Qin S."/>
            <person name="Davis R.W."/>
            <person name="Federspiel N.A."/>
            <person name="Abola A.P."/>
            <person name="Proctor M.J."/>
            <person name="Myers R.M."/>
            <person name="Schmutz J."/>
            <person name="Dickson M."/>
            <person name="Grimwood J."/>
            <person name="Cox D.R."/>
            <person name="Olson M.V."/>
            <person name="Kaul R."/>
            <person name="Raymond C."/>
            <person name="Shimizu N."/>
            <person name="Kawasaki K."/>
            <person name="Minoshima S."/>
            <person name="Evans G.A."/>
            <person name="Athanasiou M."/>
            <person name="Schultz R."/>
            <person name="Roe B.A."/>
            <person name="Chen F."/>
            <person name="Pan H."/>
            <person name="Ramser J."/>
            <person name="Lehrach H."/>
            <person name="Reinhardt R."/>
            <person name="McCombie W.R."/>
            <person name="de la Bastide M."/>
            <person name="Dedhia N."/>
            <person name="Blocker H."/>
            <person name="Hornischer K."/>
            <person name="Nordsiek G."/>
            <person name="Agarwala R."/>
            <person name="Aravind L."/>
            <person name="Bailey J.A."/>
            <person name="Bateman A."/>
            <person name="Batzoglou S."/>
            <person name="Birney E."/>
            <person name="Bork P."/>
            <person name="Brown D.G."/>
            <person name="Burge C.B."/>
            <person name="Cerutti L."/>
            <person name="Chen H.C."/>
            <person name="Church D."/>
            <person name="Clamp M."/>
            <person name="Copley R.R."/>
            <person name="Doerks T."/>
            <person name="Eddy S.R."/>
            <person name="Eichler E.E."/>
            <person name="Furey T.S."/>
            <person name="Galagan J."/>
            <person name="Gilbert J.G."/>
            <person name="Harmon C."/>
            <person name="Hayashizaki Y."/>
            <person name="Haussler D."/>
            <person name="Hermjakob H."/>
            <person name="Hokamp K."/>
            <person name="Jang W."/>
            <person name="Johnson L.S."/>
            <person name="Jones T.A."/>
            <person name="Kasif S."/>
            <person name="Kaspryzk A."/>
            <person name="Kennedy S."/>
            <person name="Kent W.J."/>
            <person name="Kitts P."/>
            <person name="Koonin E.V."/>
            <person name="Korf I."/>
            <person name="Kulp D."/>
            <person name="Lancet D."/>
            <person name="Lowe T.M."/>
            <person name="McLysaght A."/>
            <person name="Mikkelsen T."/>
            <person name="Moran J.V."/>
            <person name="Mulder N."/>
            <person name="Pollara V.J."/>
            <person name="Ponting C.P."/>
            <person name="Schuler G."/>
            <person name="Schultz J."/>
            <person name="Slater G."/>
            <person name="Smit A.F."/>
            <person name="Stupka E."/>
            <person name="Szustakowski J."/>
            <person name="Thierry-Mieg D."/>
            <person name="Thierry-Mieg J."/>
            <person name="Wagner L."/>
            <person name="Wallis J."/>
            <person name="Wheeler R."/>
            <person name="Williams A."/>
            <person name="Wolf Y.I."/>
            <person name="Wolfe K.H."/>
            <person name="Yang S.P."/>
            <person name="Yeh R.F."/>
            <person name="Collins F."/>
            <person name="Guyer M.S."/>
            <person name="Peterson J."/>
            <person name="Felsenfeld A."/>
            <person name="Wetterstrand K.A."/>
            <person name="Patrinos A."/>
            <person name="Morgan M.J."/>
            <person name="de Jong P."/>
            <person name="Catanese J.J."/>
            <person name="Osoegawa K."/>
            <person name="Shizuya H."/>
            <person name="Choi S."/>
            <person name="Chen Y.J."/>
        </authorList>
    </citation>
    <scope>NUCLEOTIDE SEQUENCE [LARGE SCALE GENOMIC DNA]</scope>
</reference>
<dbReference type="Proteomes" id="UP000005640">
    <property type="component" value="Chromosome 6"/>
</dbReference>
<accession>F8WDY8</accession>
<reference evidence="2 3" key="3">
    <citation type="journal article" date="2004" name="Nature">
        <title>Finishing the euchromatic sequence of the human genome.</title>
        <authorList>
            <consortium name="International Human Genome Sequencing Consortium"/>
        </authorList>
    </citation>
    <scope>NUCLEOTIDE SEQUENCE [LARGE SCALE GENOMIC DNA]</scope>
</reference>